<evidence type="ECO:0000313" key="2">
    <source>
        <dbReference type="Proteomes" id="UP000241803"/>
    </source>
</evidence>
<evidence type="ECO:0000313" key="1">
    <source>
        <dbReference type="EMBL" id="PSV49153.1"/>
    </source>
</evidence>
<proteinExistence type="predicted"/>
<dbReference type="Proteomes" id="UP000241803">
    <property type="component" value="Unassembled WGS sequence"/>
</dbReference>
<keyword evidence="2" id="KW-1185">Reference proteome</keyword>
<name>A0A2T3LCP8_9GAMM</name>
<organism evidence="1 2">
    <name type="scientific">Photobacterium indicum</name>
    <dbReference type="NCBI Taxonomy" id="81447"/>
    <lineage>
        <taxon>Bacteria</taxon>
        <taxon>Pseudomonadati</taxon>
        <taxon>Pseudomonadota</taxon>
        <taxon>Gammaproteobacteria</taxon>
        <taxon>Vibrionales</taxon>
        <taxon>Vibrionaceae</taxon>
        <taxon>Photobacterium</taxon>
    </lineage>
</organism>
<dbReference type="AlphaFoldDB" id="A0A2T3LCP8"/>
<reference evidence="1 2" key="1">
    <citation type="submission" date="2018-03" db="EMBL/GenBank/DDBJ databases">
        <title>Whole genome sequencing of Histamine producing bacteria.</title>
        <authorList>
            <person name="Butler K."/>
        </authorList>
    </citation>
    <scope>NUCLEOTIDE SEQUENCE [LARGE SCALE GENOMIC DNA]</scope>
    <source>
        <strain evidence="1 2">ATCC 19614</strain>
    </source>
</reference>
<dbReference type="EMBL" id="PYOC01000001">
    <property type="protein sequence ID" value="PSV49153.1"/>
    <property type="molecule type" value="Genomic_DNA"/>
</dbReference>
<comment type="caution">
    <text evidence="1">The sequence shown here is derived from an EMBL/GenBank/DDBJ whole genome shotgun (WGS) entry which is preliminary data.</text>
</comment>
<protein>
    <submittedName>
        <fullName evidence="1">Uncharacterized protein</fullName>
    </submittedName>
</protein>
<gene>
    <name evidence="1" type="ORF">C9J47_00840</name>
</gene>
<sequence>MIVVNRRFFAYCGFPHTLFRIDLRQDKTVLFLTLRIILGEVSVIMNQERARIGNYDQVDK</sequence>
<accession>A0A2T3LCP8</accession>